<dbReference type="AlphaFoldDB" id="A0A512NNF1"/>
<dbReference type="InterPro" id="IPR000531">
    <property type="entry name" value="Beta-barrel_TonB"/>
</dbReference>
<dbReference type="RefSeq" id="WP_147155801.1">
    <property type="nucleotide sequence ID" value="NZ_BKAJ01000165.1"/>
</dbReference>
<evidence type="ECO:0000256" key="2">
    <source>
        <dbReference type="ARBA" id="ARBA00022448"/>
    </source>
</evidence>
<dbReference type="InterPro" id="IPR039426">
    <property type="entry name" value="TonB-dep_rcpt-like"/>
</dbReference>
<dbReference type="GO" id="GO:0009279">
    <property type="term" value="C:cell outer membrane"/>
    <property type="evidence" value="ECO:0007669"/>
    <property type="project" value="UniProtKB-SubCell"/>
</dbReference>
<name>A0A512NNF1_9HYPH</name>
<dbReference type="PROSITE" id="PS52016">
    <property type="entry name" value="TONB_DEPENDENT_REC_3"/>
    <property type="match status" value="1"/>
</dbReference>
<proteinExistence type="inferred from homology"/>
<evidence type="ECO:0000256" key="8">
    <source>
        <dbReference type="ARBA" id="ARBA00023170"/>
    </source>
</evidence>
<dbReference type="InterPro" id="IPR036942">
    <property type="entry name" value="Beta-barrel_TonB_sf"/>
</dbReference>
<evidence type="ECO:0000259" key="12">
    <source>
        <dbReference type="Pfam" id="PF00593"/>
    </source>
</evidence>
<keyword evidence="7 10" id="KW-0472">Membrane</keyword>
<evidence type="ECO:0000256" key="3">
    <source>
        <dbReference type="ARBA" id="ARBA00022452"/>
    </source>
</evidence>
<organism evidence="13 14">
    <name type="scientific">Reyranella soli</name>
    <dbReference type="NCBI Taxonomy" id="1230389"/>
    <lineage>
        <taxon>Bacteria</taxon>
        <taxon>Pseudomonadati</taxon>
        <taxon>Pseudomonadota</taxon>
        <taxon>Alphaproteobacteria</taxon>
        <taxon>Hyphomicrobiales</taxon>
        <taxon>Reyranellaceae</taxon>
        <taxon>Reyranella</taxon>
    </lineage>
</organism>
<comment type="similarity">
    <text evidence="10">Belongs to the TonB-dependent receptor family.</text>
</comment>
<keyword evidence="9 10" id="KW-0998">Cell outer membrane</keyword>
<evidence type="ECO:0000256" key="9">
    <source>
        <dbReference type="ARBA" id="ARBA00023237"/>
    </source>
</evidence>
<accession>A0A512NNF1</accession>
<evidence type="ECO:0000313" key="13">
    <source>
        <dbReference type="EMBL" id="GEP60458.1"/>
    </source>
</evidence>
<evidence type="ECO:0000256" key="5">
    <source>
        <dbReference type="ARBA" id="ARBA00022729"/>
    </source>
</evidence>
<keyword evidence="8" id="KW-0675">Receptor</keyword>
<dbReference type="Gene3D" id="2.40.170.20">
    <property type="entry name" value="TonB-dependent receptor, beta-barrel domain"/>
    <property type="match status" value="1"/>
</dbReference>
<dbReference type="Gene3D" id="2.170.130.10">
    <property type="entry name" value="TonB-dependent receptor, plug domain"/>
    <property type="match status" value="1"/>
</dbReference>
<keyword evidence="6" id="KW-0798">TonB box</keyword>
<keyword evidence="3 10" id="KW-1134">Transmembrane beta strand</keyword>
<evidence type="ECO:0000256" key="10">
    <source>
        <dbReference type="PROSITE-ProRule" id="PRU01360"/>
    </source>
</evidence>
<dbReference type="Pfam" id="PF00593">
    <property type="entry name" value="TonB_dep_Rec_b-barrel"/>
    <property type="match status" value="1"/>
</dbReference>
<gene>
    <name evidence="13" type="ORF">RSO01_76240</name>
</gene>
<feature type="signal peptide" evidence="11">
    <location>
        <begin position="1"/>
        <end position="24"/>
    </location>
</feature>
<dbReference type="GO" id="GO:0044718">
    <property type="term" value="P:siderophore transmembrane transport"/>
    <property type="evidence" value="ECO:0007669"/>
    <property type="project" value="TreeGrafter"/>
</dbReference>
<dbReference type="EMBL" id="BKAJ01000165">
    <property type="protein sequence ID" value="GEP60458.1"/>
    <property type="molecule type" value="Genomic_DNA"/>
</dbReference>
<keyword evidence="2 10" id="KW-0813">Transport</keyword>
<dbReference type="Proteomes" id="UP000321058">
    <property type="component" value="Unassembled WGS sequence"/>
</dbReference>
<feature type="domain" description="TonB-dependent receptor-like beta-barrel" evidence="12">
    <location>
        <begin position="269"/>
        <end position="682"/>
    </location>
</feature>
<dbReference type="GO" id="GO:0015344">
    <property type="term" value="F:siderophore uptake transmembrane transporter activity"/>
    <property type="evidence" value="ECO:0007669"/>
    <property type="project" value="TreeGrafter"/>
</dbReference>
<keyword evidence="14" id="KW-1185">Reference proteome</keyword>
<feature type="chain" id="PRO_5021823769" description="TonB-dependent receptor-like beta-barrel domain-containing protein" evidence="11">
    <location>
        <begin position="25"/>
        <end position="716"/>
    </location>
</feature>
<dbReference type="SUPFAM" id="SSF56935">
    <property type="entry name" value="Porins"/>
    <property type="match status" value="1"/>
</dbReference>
<keyword evidence="4 10" id="KW-0812">Transmembrane</keyword>
<keyword evidence="5 11" id="KW-0732">Signal</keyword>
<evidence type="ECO:0000313" key="14">
    <source>
        <dbReference type="Proteomes" id="UP000321058"/>
    </source>
</evidence>
<dbReference type="PANTHER" id="PTHR30069:SF29">
    <property type="entry name" value="HEMOGLOBIN AND HEMOGLOBIN-HAPTOGLOBIN-BINDING PROTEIN 1-RELATED"/>
    <property type="match status" value="1"/>
</dbReference>
<sequence length="716" mass="77303">MRWRFGVSTVVAGSALLSVRPALAQADPQSPITNPSLSITVTATRLDEARSSIQPSLGATTYAFTPRTIDNVPLGENTPLNQVLLRAPGVVQDSFGQIHVRGDMGNVQYRLDGVQLPEGLSLFNNVLATRYAARMSLLTGALPAQYGLQTAGVVDITLKSGTTDPSAEFSITGGSRNYAQPAFSYGGRSGKIDYFAAGQYIHNGLGIDNPTSSFTPIHDDTDQWYGLTKVTGIVDENTRLSFIAGGASSNFQIPNSPFVAPNFTVNGVNSWNSSILDQRQWEQTYFAVASLQKSYENLNFQLSAFTRYSSLLYQPDAFGDLLYNGIAPRTKRTSFSTGVQGDGSWKVTNAHTLRGGFLVQRERATSFTQGNTLPLVPEPDDPDGGFVASGNPVGFTDGSDLTGWTYGLYMQDEWRIAPTVTVNFGARFDAINGATQENQLSPRVNVVWQPSSTFTARIGYARYFTPPPLLQISAGSIAALAGTVAFPEVTTSDPVRAERADYFDAGVTATPLPGLTLGLGAYYKIAQNSLDFGQFGAPVTRTSFNYANVIIKGVEFTASYDEGPWSVYFNGAFGNSMGKNINSAQFSFGADELAYIANNYITLDHTQGWTFSTGAAYTFNADREWATKVSTDILFGSGLRTTVVTPNDLSLPNYAVVNASLVQKIPIGLGKGTQLRFDVINLFDNQYQIRNGLGIGVGASQFGQRQTFLLTLAQKF</sequence>
<protein>
    <recommendedName>
        <fullName evidence="12">TonB-dependent receptor-like beta-barrel domain-containing protein</fullName>
    </recommendedName>
</protein>
<dbReference type="OrthoDB" id="9764669at2"/>
<evidence type="ECO:0000256" key="6">
    <source>
        <dbReference type="ARBA" id="ARBA00023077"/>
    </source>
</evidence>
<evidence type="ECO:0000256" key="11">
    <source>
        <dbReference type="SAM" id="SignalP"/>
    </source>
</evidence>
<comment type="subcellular location">
    <subcellularLocation>
        <location evidence="1 10">Cell outer membrane</location>
        <topology evidence="1 10">Multi-pass membrane protein</topology>
    </subcellularLocation>
</comment>
<evidence type="ECO:0000256" key="4">
    <source>
        <dbReference type="ARBA" id="ARBA00022692"/>
    </source>
</evidence>
<comment type="caution">
    <text evidence="13">The sequence shown here is derived from an EMBL/GenBank/DDBJ whole genome shotgun (WGS) entry which is preliminary data.</text>
</comment>
<reference evidence="13 14" key="1">
    <citation type="submission" date="2019-07" db="EMBL/GenBank/DDBJ databases">
        <title>Whole genome shotgun sequence of Reyranella soli NBRC 108950.</title>
        <authorList>
            <person name="Hosoyama A."/>
            <person name="Uohara A."/>
            <person name="Ohji S."/>
            <person name="Ichikawa N."/>
        </authorList>
    </citation>
    <scope>NUCLEOTIDE SEQUENCE [LARGE SCALE GENOMIC DNA]</scope>
    <source>
        <strain evidence="13 14">NBRC 108950</strain>
    </source>
</reference>
<dbReference type="PANTHER" id="PTHR30069">
    <property type="entry name" value="TONB-DEPENDENT OUTER MEMBRANE RECEPTOR"/>
    <property type="match status" value="1"/>
</dbReference>
<evidence type="ECO:0000256" key="1">
    <source>
        <dbReference type="ARBA" id="ARBA00004571"/>
    </source>
</evidence>
<dbReference type="InterPro" id="IPR037066">
    <property type="entry name" value="Plug_dom_sf"/>
</dbReference>
<evidence type="ECO:0000256" key="7">
    <source>
        <dbReference type="ARBA" id="ARBA00023136"/>
    </source>
</evidence>